<proteinExistence type="predicted"/>
<name>A0A9X6XVV6_BACCE</name>
<dbReference type="Proteomes" id="UP000219922">
    <property type="component" value="Unassembled WGS sequence"/>
</dbReference>
<accession>A0A9X6XVV6</accession>
<sequence length="72" mass="8276">MTNEEILKCVQGLFGKDLVKNAYAEDLKEYDKRWDIVTEDDIDVCNLSIIVEFVNGKKIKIWSSESGGVCRY</sequence>
<protein>
    <submittedName>
        <fullName evidence="1">Uncharacterized protein</fullName>
    </submittedName>
</protein>
<dbReference type="RefSeq" id="WP_098006288.1">
    <property type="nucleotide sequence ID" value="NZ_NVMX01000074.1"/>
</dbReference>
<reference evidence="1 2" key="1">
    <citation type="submission" date="2017-09" db="EMBL/GenBank/DDBJ databases">
        <title>Large-scale bioinformatics analysis of Bacillus genomes uncovers conserved roles of natural products in bacterial physiology.</title>
        <authorList>
            <consortium name="Agbiome Team Llc"/>
            <person name="Bleich R.M."/>
            <person name="Grubbs K.J."/>
            <person name="Santa Maria K.C."/>
            <person name="Allen S.E."/>
            <person name="Farag S."/>
            <person name="Shank E.A."/>
            <person name="Bowers A."/>
        </authorList>
    </citation>
    <scope>NUCLEOTIDE SEQUENCE [LARGE SCALE GENOMIC DNA]</scope>
    <source>
        <strain evidence="1 2">AFS092789</strain>
    </source>
</reference>
<comment type="caution">
    <text evidence="1">The sequence shown here is derived from an EMBL/GenBank/DDBJ whole genome shotgun (WGS) entry which is preliminary data.</text>
</comment>
<dbReference type="EMBL" id="NVMX01000074">
    <property type="protein sequence ID" value="PDZ95014.1"/>
    <property type="molecule type" value="Genomic_DNA"/>
</dbReference>
<organism evidence="1 2">
    <name type="scientific">Bacillus cereus</name>
    <dbReference type="NCBI Taxonomy" id="1396"/>
    <lineage>
        <taxon>Bacteria</taxon>
        <taxon>Bacillati</taxon>
        <taxon>Bacillota</taxon>
        <taxon>Bacilli</taxon>
        <taxon>Bacillales</taxon>
        <taxon>Bacillaceae</taxon>
        <taxon>Bacillus</taxon>
        <taxon>Bacillus cereus group</taxon>
    </lineage>
</organism>
<evidence type="ECO:0000313" key="2">
    <source>
        <dbReference type="Proteomes" id="UP000219922"/>
    </source>
</evidence>
<evidence type="ECO:0000313" key="1">
    <source>
        <dbReference type="EMBL" id="PDZ95014.1"/>
    </source>
</evidence>
<dbReference type="AlphaFoldDB" id="A0A9X6XVV6"/>
<gene>
    <name evidence="1" type="ORF">CON36_30625</name>
</gene>